<name>A0A6J2BLF3_ZALCA</name>
<reference evidence="3" key="1">
    <citation type="submission" date="2025-08" db="UniProtKB">
        <authorList>
            <consortium name="RefSeq"/>
        </authorList>
    </citation>
    <scope>IDENTIFICATION</scope>
    <source>
        <tissue evidence="3">Blood</tissue>
    </source>
</reference>
<evidence type="ECO:0000256" key="1">
    <source>
        <dbReference type="SAM" id="MobiDB-lite"/>
    </source>
</evidence>
<proteinExistence type="predicted"/>
<gene>
    <name evidence="3" type="primary">LOC113913052</name>
</gene>
<protein>
    <submittedName>
        <fullName evidence="3">Translation initiation factor IF-2-like</fullName>
    </submittedName>
</protein>
<dbReference type="AlphaFoldDB" id="A0A6J2BLF3"/>
<feature type="compositionally biased region" description="Pro residues" evidence="1">
    <location>
        <begin position="10"/>
        <end position="22"/>
    </location>
</feature>
<organism evidence="2 3">
    <name type="scientific">Zalophus californianus</name>
    <name type="common">California sealion</name>
    <dbReference type="NCBI Taxonomy" id="9704"/>
    <lineage>
        <taxon>Eukaryota</taxon>
        <taxon>Metazoa</taxon>
        <taxon>Chordata</taxon>
        <taxon>Craniata</taxon>
        <taxon>Vertebrata</taxon>
        <taxon>Euteleostomi</taxon>
        <taxon>Mammalia</taxon>
        <taxon>Eutheria</taxon>
        <taxon>Laurasiatheria</taxon>
        <taxon>Carnivora</taxon>
        <taxon>Caniformia</taxon>
        <taxon>Pinnipedia</taxon>
        <taxon>Otariidae</taxon>
        <taxon>Zalophus</taxon>
    </lineage>
</organism>
<sequence length="201" mass="22155">MAREGLRQTAPPPSTGPAPPHPAFLRSWPSVIGQRRVTRGRSRSPLVRRARRGRGRGVQRGGRGVHRGCCGPGLEWAGGGGGRPAGSRAGGPGGPGHCSAPQEGSGTRRSFLLGQILPHRLTHFRTTESNPKRRDFQTDDFLPRLTDGCHLCLTTFSLVRHIGPRAEWKVERESERASKPVGPWMRKKPAKKFREIRAFRK</sequence>
<evidence type="ECO:0000313" key="2">
    <source>
        <dbReference type="Proteomes" id="UP000515165"/>
    </source>
</evidence>
<dbReference type="Proteomes" id="UP000515165">
    <property type="component" value="Chromosome 14"/>
</dbReference>
<feature type="compositionally biased region" description="Basic residues" evidence="1">
    <location>
        <begin position="36"/>
        <end position="57"/>
    </location>
</feature>
<dbReference type="GeneID" id="113913052"/>
<accession>A0A6J2BLF3</accession>
<feature type="compositionally biased region" description="Gly residues" evidence="1">
    <location>
        <begin position="76"/>
        <end position="96"/>
    </location>
</feature>
<keyword evidence="2" id="KW-1185">Reference proteome</keyword>
<dbReference type="KEGG" id="zca:113913052"/>
<dbReference type="RefSeq" id="XP_027432799.1">
    <property type="nucleotide sequence ID" value="XM_027576998.1"/>
</dbReference>
<feature type="region of interest" description="Disordered" evidence="1">
    <location>
        <begin position="1"/>
        <end position="106"/>
    </location>
</feature>
<evidence type="ECO:0000313" key="3">
    <source>
        <dbReference type="RefSeq" id="XP_027432799.1"/>
    </source>
</evidence>